<gene>
    <name evidence="1" type="ORF">dnl_39550</name>
    <name evidence="2" type="ORF">dnl_39640</name>
</gene>
<accession>A0A975BA42</accession>
<evidence type="ECO:0000313" key="2">
    <source>
        <dbReference type="EMBL" id="QTA81623.1"/>
    </source>
</evidence>
<evidence type="ECO:0000313" key="3">
    <source>
        <dbReference type="Proteomes" id="UP000663720"/>
    </source>
</evidence>
<evidence type="ECO:0000313" key="1">
    <source>
        <dbReference type="EMBL" id="QTA81615.1"/>
    </source>
</evidence>
<dbReference type="AlphaFoldDB" id="A0A975BA42"/>
<dbReference type="EMBL" id="CP061799">
    <property type="protein sequence ID" value="QTA81615.1"/>
    <property type="molecule type" value="Genomic_DNA"/>
</dbReference>
<dbReference type="EMBL" id="CP061799">
    <property type="protein sequence ID" value="QTA81623.1"/>
    <property type="molecule type" value="Genomic_DNA"/>
</dbReference>
<organism evidence="2 3">
    <name type="scientific">Desulfonema limicola</name>
    <dbReference type="NCBI Taxonomy" id="45656"/>
    <lineage>
        <taxon>Bacteria</taxon>
        <taxon>Pseudomonadati</taxon>
        <taxon>Thermodesulfobacteriota</taxon>
        <taxon>Desulfobacteria</taxon>
        <taxon>Desulfobacterales</taxon>
        <taxon>Desulfococcaceae</taxon>
        <taxon>Desulfonema</taxon>
    </lineage>
</organism>
<name>A0A975BA42_9BACT</name>
<dbReference type="KEGG" id="dli:dnl_39550"/>
<dbReference type="KEGG" id="dli:dnl_39640"/>
<reference evidence="2" key="1">
    <citation type="journal article" date="2021" name="Microb. Physiol.">
        <title>Proteogenomic Insights into the Physiology of Marine, Sulfate-Reducing, Filamentous Desulfonema limicola and Desulfonema magnum.</title>
        <authorList>
            <person name="Schnaars V."/>
            <person name="Wohlbrand L."/>
            <person name="Scheve S."/>
            <person name="Hinrichs C."/>
            <person name="Reinhardt R."/>
            <person name="Rabus R."/>
        </authorList>
    </citation>
    <scope>NUCLEOTIDE SEQUENCE</scope>
    <source>
        <strain evidence="2">5ac10</strain>
    </source>
</reference>
<dbReference type="Proteomes" id="UP000663720">
    <property type="component" value="Chromosome"/>
</dbReference>
<protein>
    <submittedName>
        <fullName evidence="2">Uncharacterized protein</fullName>
    </submittedName>
</protein>
<sequence length="38" mass="4726">MIIRIFRIILFILFYPDHPYSRIIRIMSETKCRAVRNE</sequence>
<keyword evidence="3" id="KW-1185">Reference proteome</keyword>
<proteinExistence type="predicted"/>